<dbReference type="Pfam" id="PF13439">
    <property type="entry name" value="Glyco_transf_4"/>
    <property type="match status" value="1"/>
</dbReference>
<dbReference type="SUPFAM" id="SSF53756">
    <property type="entry name" value="UDP-Glycosyltransferase/glycogen phosphorylase"/>
    <property type="match status" value="1"/>
</dbReference>
<reference evidence="3 6" key="1">
    <citation type="submission" date="2018-01" db="EMBL/GenBank/DDBJ databases">
        <title>Whole genome sequencing of Histamine producing bacteria.</title>
        <authorList>
            <person name="Butler K."/>
        </authorList>
    </citation>
    <scope>NUCLEOTIDE SEQUENCE [LARGE SCALE GENOMIC DNA]</scope>
    <source>
        <strain evidence="4 5">ATCC 51761</strain>
        <strain evidence="3 6">NCIMB 13481</strain>
    </source>
</reference>
<dbReference type="Proteomes" id="UP000241190">
    <property type="component" value="Unassembled WGS sequence"/>
</dbReference>
<evidence type="ECO:0000313" key="5">
    <source>
        <dbReference type="Proteomes" id="UP000241190"/>
    </source>
</evidence>
<dbReference type="OrthoDB" id="9792269at2"/>
<dbReference type="EMBL" id="PYLW01000002">
    <property type="protein sequence ID" value="PSV99044.1"/>
    <property type="molecule type" value="Genomic_DNA"/>
</dbReference>
<dbReference type="RefSeq" id="WP_045036617.1">
    <property type="nucleotide sequence ID" value="NZ_JZSR01000010.1"/>
</dbReference>
<evidence type="ECO:0000313" key="3">
    <source>
        <dbReference type="EMBL" id="PSV99044.1"/>
    </source>
</evidence>
<feature type="domain" description="Glycosyltransferase subfamily 4-like N-terminal" evidence="2">
    <location>
        <begin position="122"/>
        <end position="179"/>
    </location>
</feature>
<comment type="caution">
    <text evidence="3">The sequence shown here is derived from an EMBL/GenBank/DDBJ whole genome shotgun (WGS) entry which is preliminary data.</text>
</comment>
<dbReference type="Proteomes" id="UP000241954">
    <property type="component" value="Unassembled WGS sequence"/>
</dbReference>
<organism evidence="3 6">
    <name type="scientific">Photobacterium iliopiscarium</name>
    <dbReference type="NCBI Taxonomy" id="56192"/>
    <lineage>
        <taxon>Bacteria</taxon>
        <taxon>Pseudomonadati</taxon>
        <taxon>Pseudomonadota</taxon>
        <taxon>Gammaproteobacteria</taxon>
        <taxon>Vibrionales</taxon>
        <taxon>Vibrionaceae</taxon>
        <taxon>Photobacterium</taxon>
    </lineage>
</organism>
<feature type="domain" description="Glycosyl transferase family 1" evidence="1">
    <location>
        <begin position="182"/>
        <end position="336"/>
    </location>
</feature>
<dbReference type="EMBL" id="PYOP01000006">
    <property type="protein sequence ID" value="PSW98762.1"/>
    <property type="molecule type" value="Genomic_DNA"/>
</dbReference>
<evidence type="ECO:0000259" key="1">
    <source>
        <dbReference type="Pfam" id="PF00534"/>
    </source>
</evidence>
<dbReference type="PANTHER" id="PTHR12526">
    <property type="entry name" value="GLYCOSYLTRANSFERASE"/>
    <property type="match status" value="1"/>
</dbReference>
<dbReference type="GO" id="GO:1901135">
    <property type="term" value="P:carbohydrate derivative metabolic process"/>
    <property type="evidence" value="ECO:0007669"/>
    <property type="project" value="UniProtKB-ARBA"/>
</dbReference>
<evidence type="ECO:0000313" key="6">
    <source>
        <dbReference type="Proteomes" id="UP000241954"/>
    </source>
</evidence>
<dbReference type="InterPro" id="IPR028098">
    <property type="entry name" value="Glyco_trans_4-like_N"/>
</dbReference>
<accession>A0A0D8P859</accession>
<dbReference type="PANTHER" id="PTHR12526:SF630">
    <property type="entry name" value="GLYCOSYLTRANSFERASE"/>
    <property type="match status" value="1"/>
</dbReference>
<dbReference type="STRING" id="56192.UB38_00400"/>
<dbReference type="AlphaFoldDB" id="A0A0D8P859"/>
<keyword evidence="5" id="KW-1185">Reference proteome</keyword>
<dbReference type="InterPro" id="IPR001296">
    <property type="entry name" value="Glyco_trans_1"/>
</dbReference>
<evidence type="ECO:0000313" key="4">
    <source>
        <dbReference type="EMBL" id="PSW98762.1"/>
    </source>
</evidence>
<sequence length="356" mass="40786">MLQKNIDLFIDAIRKGGAERVCVNYANYLVDNGYKVRIVIFKEYEDSYIDLLDDRVEIISLGCHDASSMIKKIKSTKFTFSETVMAFNHQMSIALWFYRQFSSKEKFKLIARNVNYLSRDLHTSKNSIKKWVTILLTKIIYRRIDCFIAQCNDMKNDMVNYLSVPESKITVIYNPVSTSIYKKENIEKDIDVLFVGRISKQKGLPYLVSVIDSIIDKVGAKVCIVGKGVLEDELDKELSIIEKKYNIEILRVRTTNDVNGYYNRAKATILTSLYEGYPNVLAESLTAGTPVVSFDCQSGPDEIIRDGINGYLVPCFNTEVFVDKLELVLNGEKLPDIRDFNSKNSFNLLEELINKE</sequence>
<dbReference type="Pfam" id="PF00534">
    <property type="entry name" value="Glycos_transf_1"/>
    <property type="match status" value="1"/>
</dbReference>
<dbReference type="Gene3D" id="3.40.50.2000">
    <property type="entry name" value="Glycogen Phosphorylase B"/>
    <property type="match status" value="2"/>
</dbReference>
<dbReference type="GO" id="GO:0016757">
    <property type="term" value="F:glycosyltransferase activity"/>
    <property type="evidence" value="ECO:0007669"/>
    <property type="project" value="InterPro"/>
</dbReference>
<gene>
    <name evidence="3" type="ORF">C9I88_02370</name>
    <name evidence="4" type="ORF">C9J52_05315</name>
</gene>
<name>A0A0D8P859_9GAMM</name>
<evidence type="ECO:0000259" key="2">
    <source>
        <dbReference type="Pfam" id="PF13439"/>
    </source>
</evidence>
<proteinExistence type="predicted"/>
<dbReference type="GeneID" id="93547793"/>
<keyword evidence="3" id="KW-0808">Transferase</keyword>
<protein>
    <submittedName>
        <fullName evidence="3">Glycosyltransferase</fullName>
    </submittedName>
</protein>